<comment type="caution">
    <text evidence="3">The sequence shown here is derived from an EMBL/GenBank/DDBJ whole genome shotgun (WGS) entry which is preliminary data.</text>
</comment>
<keyword evidence="2" id="KW-0472">Membrane</keyword>
<organism evidence="3 4">
    <name type="scientific">Marinicrinis lubricantis</name>
    <dbReference type="NCBI Taxonomy" id="2086470"/>
    <lineage>
        <taxon>Bacteria</taxon>
        <taxon>Bacillati</taxon>
        <taxon>Bacillota</taxon>
        <taxon>Bacilli</taxon>
        <taxon>Bacillales</taxon>
        <taxon>Paenibacillaceae</taxon>
    </lineage>
</organism>
<gene>
    <name evidence="3" type="ORF">ACFPXP_07235</name>
</gene>
<keyword evidence="2" id="KW-0812">Transmembrane</keyword>
<proteinExistence type="predicted"/>
<evidence type="ECO:0000256" key="1">
    <source>
        <dbReference type="SAM" id="MobiDB-lite"/>
    </source>
</evidence>
<name>A0ABW1IMC7_9BACL</name>
<protein>
    <submittedName>
        <fullName evidence="3">Uncharacterized protein</fullName>
    </submittedName>
</protein>
<evidence type="ECO:0000256" key="2">
    <source>
        <dbReference type="SAM" id="Phobius"/>
    </source>
</evidence>
<evidence type="ECO:0000313" key="4">
    <source>
        <dbReference type="Proteomes" id="UP001596250"/>
    </source>
</evidence>
<evidence type="ECO:0000313" key="3">
    <source>
        <dbReference type="EMBL" id="MFC5986225.1"/>
    </source>
</evidence>
<sequence length="134" mass="14980">MKRKLQISYILAIVGFVCTYLFSSMNNPMGTAFIRSFICFVIFFISGVVVLSLIEKIVKEATVSSENAVQEEGVGQQVDLSTPEDWVMPEADAEHAAGSEGEQGFEPIQFPRFKTKEERSPEEMAKAIRHLSDQ</sequence>
<dbReference type="EMBL" id="JBHSQV010000036">
    <property type="protein sequence ID" value="MFC5986225.1"/>
    <property type="molecule type" value="Genomic_DNA"/>
</dbReference>
<keyword evidence="4" id="KW-1185">Reference proteome</keyword>
<feature type="compositionally biased region" description="Basic and acidic residues" evidence="1">
    <location>
        <begin position="114"/>
        <end position="134"/>
    </location>
</feature>
<feature type="region of interest" description="Disordered" evidence="1">
    <location>
        <begin position="93"/>
        <end position="134"/>
    </location>
</feature>
<feature type="transmembrane region" description="Helical" evidence="2">
    <location>
        <begin position="32"/>
        <end position="54"/>
    </location>
</feature>
<dbReference type="Proteomes" id="UP001596250">
    <property type="component" value="Unassembled WGS sequence"/>
</dbReference>
<feature type="transmembrane region" description="Helical" evidence="2">
    <location>
        <begin position="7"/>
        <end position="26"/>
    </location>
</feature>
<reference evidence="4" key="1">
    <citation type="journal article" date="2019" name="Int. J. Syst. Evol. Microbiol.">
        <title>The Global Catalogue of Microorganisms (GCM) 10K type strain sequencing project: providing services to taxonomists for standard genome sequencing and annotation.</title>
        <authorList>
            <consortium name="The Broad Institute Genomics Platform"/>
            <consortium name="The Broad Institute Genome Sequencing Center for Infectious Disease"/>
            <person name="Wu L."/>
            <person name="Ma J."/>
        </authorList>
    </citation>
    <scope>NUCLEOTIDE SEQUENCE [LARGE SCALE GENOMIC DNA]</scope>
    <source>
        <strain evidence="4">CCM 8749</strain>
    </source>
</reference>
<keyword evidence="2" id="KW-1133">Transmembrane helix</keyword>
<accession>A0ABW1IMC7</accession>
<dbReference type="RefSeq" id="WP_379893554.1">
    <property type="nucleotide sequence ID" value="NZ_CBCSCT010000001.1"/>
</dbReference>